<dbReference type="STRING" id="1159016.SAMN02927937_02160"/>
<keyword evidence="3" id="KW-1185">Reference proteome</keyword>
<reference evidence="2 3" key="1">
    <citation type="submission" date="2016-10" db="EMBL/GenBank/DDBJ databases">
        <authorList>
            <person name="de Groot N.N."/>
        </authorList>
    </citation>
    <scope>NUCLEOTIDE SEQUENCE [LARGE SCALE GENOMIC DNA]</scope>
    <source>
        <strain evidence="2 3">CGMCC 1.10825</strain>
    </source>
</reference>
<evidence type="ECO:0000256" key="1">
    <source>
        <dbReference type="SAM" id="SignalP"/>
    </source>
</evidence>
<dbReference type="InterPro" id="IPR036249">
    <property type="entry name" value="Thioredoxin-like_sf"/>
</dbReference>
<protein>
    <recommendedName>
        <fullName evidence="4">Redoxin domain-containing protein</fullName>
    </recommendedName>
</protein>
<keyword evidence="1" id="KW-0732">Signal</keyword>
<accession>A0A1H6LUH9</accession>
<dbReference type="OrthoDB" id="8897581at2"/>
<evidence type="ECO:0000313" key="2">
    <source>
        <dbReference type="EMBL" id="SEH92429.1"/>
    </source>
</evidence>
<sequence>MRKSILFIIFCFYTVLSSAQVEIKTLNAKQVYDSIKQSEKPSFVAFWNPNCEVGEEVLLEYQTVINKYSQKINVYIIGLTDMHDLMLEMSNKVGLDYPLYALGGDKSLNIFKRKQKFVQEISKLTNVDSGDFIMLYSNGFGDLDFIVDTGEIDYVKLNYLYSL</sequence>
<organism evidence="2 3">
    <name type="scientific">Paenimyroides marinum</name>
    <dbReference type="NCBI Taxonomy" id="1159016"/>
    <lineage>
        <taxon>Bacteria</taxon>
        <taxon>Pseudomonadati</taxon>
        <taxon>Bacteroidota</taxon>
        <taxon>Flavobacteriia</taxon>
        <taxon>Flavobacteriales</taxon>
        <taxon>Flavobacteriaceae</taxon>
        <taxon>Paenimyroides</taxon>
    </lineage>
</organism>
<feature type="chain" id="PRO_5011679807" description="Redoxin domain-containing protein" evidence="1">
    <location>
        <begin position="20"/>
        <end position="163"/>
    </location>
</feature>
<proteinExistence type="predicted"/>
<dbReference type="RefSeq" id="WP_091100429.1">
    <property type="nucleotide sequence ID" value="NZ_FNXE01000032.1"/>
</dbReference>
<gene>
    <name evidence="2" type="ORF">SAMN02927937_02160</name>
</gene>
<evidence type="ECO:0000313" key="3">
    <source>
        <dbReference type="Proteomes" id="UP000199634"/>
    </source>
</evidence>
<dbReference type="Proteomes" id="UP000199634">
    <property type="component" value="Unassembled WGS sequence"/>
</dbReference>
<name>A0A1H6LUH9_9FLAO</name>
<evidence type="ECO:0008006" key="4">
    <source>
        <dbReference type="Google" id="ProtNLM"/>
    </source>
</evidence>
<dbReference type="EMBL" id="FNXE01000032">
    <property type="protein sequence ID" value="SEH92429.1"/>
    <property type="molecule type" value="Genomic_DNA"/>
</dbReference>
<dbReference type="Gene3D" id="3.40.30.10">
    <property type="entry name" value="Glutaredoxin"/>
    <property type="match status" value="1"/>
</dbReference>
<dbReference type="AlphaFoldDB" id="A0A1H6LUH9"/>
<feature type="signal peptide" evidence="1">
    <location>
        <begin position="1"/>
        <end position="19"/>
    </location>
</feature>
<dbReference type="SUPFAM" id="SSF52833">
    <property type="entry name" value="Thioredoxin-like"/>
    <property type="match status" value="1"/>
</dbReference>